<dbReference type="AlphaFoldDB" id="A0A918TPB6"/>
<accession>A0A918TPB6</accession>
<name>A0A918TPB6_STRCJ</name>
<reference evidence="3" key="2">
    <citation type="submission" date="2020-09" db="EMBL/GenBank/DDBJ databases">
        <authorList>
            <person name="Sun Q."/>
            <person name="Ohkuma M."/>
        </authorList>
    </citation>
    <scope>NUCLEOTIDE SEQUENCE</scope>
    <source>
        <strain evidence="3">JCM 4633</strain>
    </source>
</reference>
<dbReference type="EMBL" id="BMVB01000008">
    <property type="protein sequence ID" value="GHC50820.1"/>
    <property type="molecule type" value="Genomic_DNA"/>
</dbReference>
<feature type="compositionally biased region" description="Pro residues" evidence="1">
    <location>
        <begin position="9"/>
        <end position="19"/>
    </location>
</feature>
<keyword evidence="2" id="KW-0812">Transmembrane</keyword>
<feature type="region of interest" description="Disordered" evidence="1">
    <location>
        <begin position="1"/>
        <end position="91"/>
    </location>
</feature>
<evidence type="ECO:0000313" key="4">
    <source>
        <dbReference type="Proteomes" id="UP000646244"/>
    </source>
</evidence>
<evidence type="ECO:0000256" key="1">
    <source>
        <dbReference type="SAM" id="MobiDB-lite"/>
    </source>
</evidence>
<evidence type="ECO:0000256" key="2">
    <source>
        <dbReference type="SAM" id="Phobius"/>
    </source>
</evidence>
<feature type="compositionally biased region" description="Polar residues" evidence="1">
    <location>
        <begin position="145"/>
        <end position="156"/>
    </location>
</feature>
<organism evidence="3 4">
    <name type="scientific">Streptomyces cinnamoneus</name>
    <name type="common">Streptoverticillium cinnamoneum</name>
    <dbReference type="NCBI Taxonomy" id="53446"/>
    <lineage>
        <taxon>Bacteria</taxon>
        <taxon>Bacillati</taxon>
        <taxon>Actinomycetota</taxon>
        <taxon>Actinomycetes</taxon>
        <taxon>Kitasatosporales</taxon>
        <taxon>Streptomycetaceae</taxon>
        <taxon>Streptomyces</taxon>
        <taxon>Streptomyces cinnamoneus group</taxon>
    </lineage>
</organism>
<gene>
    <name evidence="3" type="ORF">GCM10010507_28340</name>
</gene>
<dbReference type="RefSeq" id="WP_190110124.1">
    <property type="nucleotide sequence ID" value="NZ_BMVB01000008.1"/>
</dbReference>
<feature type="region of interest" description="Disordered" evidence="1">
    <location>
        <begin position="139"/>
        <end position="161"/>
    </location>
</feature>
<feature type="transmembrane region" description="Helical" evidence="2">
    <location>
        <begin position="93"/>
        <end position="115"/>
    </location>
</feature>
<protein>
    <submittedName>
        <fullName evidence="3">Uncharacterized protein</fullName>
    </submittedName>
</protein>
<comment type="caution">
    <text evidence="3">The sequence shown here is derived from an EMBL/GenBank/DDBJ whole genome shotgun (WGS) entry which is preliminary data.</text>
</comment>
<sequence>MSFNQPGPYGQPPQPPQGPNPYGQPGYGYPQQPPAPAPAYGQQPQAPYGAPQQPAPGGWGQPQPAPGGWGQQPGVPGQYPPPVPPQGGGKGKAVGITIGALVVVGALVGGAMFFLGGGSDGDVKPYTMVMPETLLEGKFAKTPTPAGTQNKPQSLADNEKAKAAGIENGTSVNQSYTNAEKQILSVGGTYGTIADPEKSLATVISLGDEQQKKLLGSMNAKVETIAPWAEFSPSGFDGAVMKCRTQKIISSFGTISSETESTTCAWSDTSAIGSVSHQISKSNSPYGAAAGAATGTVMSAKDLSEATVKVRNEVRKEK</sequence>
<reference evidence="3" key="1">
    <citation type="journal article" date="2014" name="Int. J. Syst. Evol. Microbiol.">
        <title>Complete genome sequence of Corynebacterium casei LMG S-19264T (=DSM 44701T), isolated from a smear-ripened cheese.</title>
        <authorList>
            <consortium name="US DOE Joint Genome Institute (JGI-PGF)"/>
            <person name="Walter F."/>
            <person name="Albersmeier A."/>
            <person name="Kalinowski J."/>
            <person name="Ruckert C."/>
        </authorList>
    </citation>
    <scope>NUCLEOTIDE SEQUENCE</scope>
    <source>
        <strain evidence="3">JCM 4633</strain>
    </source>
</reference>
<dbReference type="Proteomes" id="UP000646244">
    <property type="component" value="Unassembled WGS sequence"/>
</dbReference>
<feature type="compositionally biased region" description="Low complexity" evidence="1">
    <location>
        <begin position="20"/>
        <end position="30"/>
    </location>
</feature>
<evidence type="ECO:0000313" key="3">
    <source>
        <dbReference type="EMBL" id="GHC50820.1"/>
    </source>
</evidence>
<keyword evidence="2" id="KW-1133">Transmembrane helix</keyword>
<proteinExistence type="predicted"/>
<keyword evidence="2" id="KW-0472">Membrane</keyword>
<feature type="compositionally biased region" description="Low complexity" evidence="1">
    <location>
        <begin position="38"/>
        <end position="56"/>
    </location>
</feature>